<keyword evidence="6" id="KW-0645">Protease</keyword>
<dbReference type="InterPro" id="IPR029062">
    <property type="entry name" value="Class_I_gatase-like"/>
</dbReference>
<keyword evidence="8" id="KW-0720">Serine protease</keyword>
<reference evidence="10" key="1">
    <citation type="submission" date="2016-11" db="EMBL/GenBank/DDBJ databases">
        <authorList>
            <person name="Varghese N."/>
            <person name="Submissions S."/>
        </authorList>
    </citation>
    <scope>NUCLEOTIDE SEQUENCE [LARGE SCALE GENOMIC DNA]</scope>
    <source>
        <strain evidence="10">DSM 19055</strain>
    </source>
</reference>
<evidence type="ECO:0000256" key="6">
    <source>
        <dbReference type="ARBA" id="ARBA00022670"/>
    </source>
</evidence>
<evidence type="ECO:0000313" key="10">
    <source>
        <dbReference type="Proteomes" id="UP000184047"/>
    </source>
</evidence>
<dbReference type="GO" id="GO:0008236">
    <property type="term" value="F:serine-type peptidase activity"/>
    <property type="evidence" value="ECO:0007669"/>
    <property type="project" value="UniProtKB-KW"/>
</dbReference>
<dbReference type="Proteomes" id="UP000184047">
    <property type="component" value="Unassembled WGS sequence"/>
</dbReference>
<evidence type="ECO:0000313" key="9">
    <source>
        <dbReference type="EMBL" id="SHH64463.1"/>
    </source>
</evidence>
<comment type="function">
    <text evidence="2">Exopeptidase that catalyzes the hydrolytic cleavage of multi-L-arginyl-poly-L-aspartic acid (cyanophycin; a water-insoluble reserve polymer) into aspartate-arginine dipeptides.</text>
</comment>
<keyword evidence="7" id="KW-0378">Hydrolase</keyword>
<protein>
    <recommendedName>
        <fullName evidence="5">Cyanophycinase</fullName>
        <ecNumber evidence="4">3.4.15.6</ecNumber>
    </recommendedName>
</protein>
<dbReference type="OrthoDB" id="9799980at2"/>
<dbReference type="GO" id="GO:0006508">
    <property type="term" value="P:proteolysis"/>
    <property type="evidence" value="ECO:0007669"/>
    <property type="project" value="UniProtKB-KW"/>
</dbReference>
<dbReference type="EMBL" id="FQWT01000005">
    <property type="protein sequence ID" value="SHH64463.1"/>
    <property type="molecule type" value="Genomic_DNA"/>
</dbReference>
<dbReference type="InterPro" id="IPR011811">
    <property type="entry name" value="Peptidase_S51_cyanophycinase"/>
</dbReference>
<name>A0A1M5UP68_9FLAO</name>
<dbReference type="NCBIfam" id="TIGR02069">
    <property type="entry name" value="cyanophycinase"/>
    <property type="match status" value="1"/>
</dbReference>
<comment type="similarity">
    <text evidence="3">Belongs to the peptidase S51 family.</text>
</comment>
<evidence type="ECO:0000256" key="1">
    <source>
        <dbReference type="ARBA" id="ARBA00001092"/>
    </source>
</evidence>
<evidence type="ECO:0000256" key="7">
    <source>
        <dbReference type="ARBA" id="ARBA00022801"/>
    </source>
</evidence>
<dbReference type="Pfam" id="PF03575">
    <property type="entry name" value="Peptidase_S51"/>
    <property type="match status" value="1"/>
</dbReference>
<keyword evidence="10" id="KW-1185">Reference proteome</keyword>
<evidence type="ECO:0000256" key="5">
    <source>
        <dbReference type="ARBA" id="ARBA00015719"/>
    </source>
</evidence>
<dbReference type="AlphaFoldDB" id="A0A1M5UP68"/>
<dbReference type="RefSeq" id="WP_073064930.1">
    <property type="nucleotide sequence ID" value="NZ_FQWT01000005.1"/>
</dbReference>
<dbReference type="CDD" id="cd03145">
    <property type="entry name" value="GAT1_cyanophycinase"/>
    <property type="match status" value="1"/>
</dbReference>
<organism evidence="9 10">
    <name type="scientific">Chryseobacterium oranimense</name>
    <dbReference type="NCBI Taxonomy" id="421058"/>
    <lineage>
        <taxon>Bacteria</taxon>
        <taxon>Pseudomonadati</taxon>
        <taxon>Bacteroidota</taxon>
        <taxon>Flavobacteriia</taxon>
        <taxon>Flavobacteriales</taxon>
        <taxon>Weeksellaceae</taxon>
        <taxon>Chryseobacterium group</taxon>
        <taxon>Chryseobacterium</taxon>
    </lineage>
</organism>
<gene>
    <name evidence="9" type="ORF">SAMN05421866_3307</name>
</gene>
<proteinExistence type="inferred from homology"/>
<sequence>MTSKGRLLIIGGKEDRKDTKVEIKDANKDFIPHEILKLLVKSNDDRIEVITTASSEPESMKEIYQKTLTDLGYTNFDFLHICDEYIHSDYHFKRISNAKAVFFTGGDQNRICEELRQSAITDLLKEKYTHEENFTIAGTSAGAMCMSEIIICEALNGEAILDHDIQLGPGLGFIKNCIIDTHFVRRGRFGRLAHASILHPKHLGIGLGEDTALLIENGEKATCKGSGMVVIINAQELKQTNKDFAEKGDPIYAENLKVHILTDGCSLQLNDGTMKGST</sequence>
<evidence type="ECO:0000256" key="3">
    <source>
        <dbReference type="ARBA" id="ARBA00006534"/>
    </source>
</evidence>
<evidence type="ECO:0000256" key="4">
    <source>
        <dbReference type="ARBA" id="ARBA00013115"/>
    </source>
</evidence>
<dbReference type="EC" id="3.4.15.6" evidence="4"/>
<dbReference type="InterPro" id="IPR005320">
    <property type="entry name" value="Peptidase_S51"/>
</dbReference>
<accession>A0A1M5UP68</accession>
<dbReference type="PANTHER" id="PTHR36175:SF1">
    <property type="entry name" value="CYANOPHYCINASE"/>
    <property type="match status" value="1"/>
</dbReference>
<dbReference type="STRING" id="421058.SAMN05421866_3307"/>
<evidence type="ECO:0000256" key="8">
    <source>
        <dbReference type="ARBA" id="ARBA00022825"/>
    </source>
</evidence>
<comment type="catalytic activity">
    <reaction evidence="1">
        <text>[L-4-(L-arginin-2-N-yl)aspartate](n) + H2O = [L-4-(L-arginin-2-N-yl)aspartate](n-1) + L-4-(L-arginin-2-N-yl)aspartate</text>
        <dbReference type="Rhea" id="RHEA:12845"/>
        <dbReference type="Rhea" id="RHEA-COMP:13728"/>
        <dbReference type="Rhea" id="RHEA-COMP:13734"/>
        <dbReference type="ChEBI" id="CHEBI:15377"/>
        <dbReference type="ChEBI" id="CHEBI:137986"/>
        <dbReference type="ChEBI" id="CHEBI:137991"/>
        <dbReference type="EC" id="3.4.15.6"/>
    </reaction>
</comment>
<dbReference type="GO" id="GO:0008241">
    <property type="term" value="F:peptidyl-dipeptidase activity"/>
    <property type="evidence" value="ECO:0007669"/>
    <property type="project" value="UniProtKB-EC"/>
</dbReference>
<dbReference type="Gene3D" id="3.40.50.880">
    <property type="match status" value="1"/>
</dbReference>
<evidence type="ECO:0000256" key="2">
    <source>
        <dbReference type="ARBA" id="ARBA00002039"/>
    </source>
</evidence>
<dbReference type="PANTHER" id="PTHR36175">
    <property type="entry name" value="CYANOPHYCINASE"/>
    <property type="match status" value="1"/>
</dbReference>
<dbReference type="SUPFAM" id="SSF52317">
    <property type="entry name" value="Class I glutamine amidotransferase-like"/>
    <property type="match status" value="1"/>
</dbReference>